<evidence type="ECO:0000256" key="18">
    <source>
        <dbReference type="PIRSR" id="PIRSR000007-50"/>
    </source>
</evidence>
<evidence type="ECO:0000256" key="5">
    <source>
        <dbReference type="ARBA" id="ARBA00022475"/>
    </source>
</evidence>
<dbReference type="Proteomes" id="UP000293638">
    <property type="component" value="Unassembled WGS sequence"/>
</dbReference>
<keyword evidence="22" id="KW-1185">Reference proteome</keyword>
<feature type="binding site" description="covalent" evidence="18">
    <location>
        <position position="63"/>
    </location>
    <ligand>
        <name>heme c</name>
        <dbReference type="ChEBI" id="CHEBI:61717"/>
        <label>1</label>
    </ligand>
</feature>
<evidence type="ECO:0000256" key="4">
    <source>
        <dbReference type="ARBA" id="ARBA00022448"/>
    </source>
</evidence>
<feature type="binding site" description="axial binding residue" evidence="19">
    <location>
        <position position="162"/>
    </location>
    <ligand>
        <name>heme c</name>
        <dbReference type="ChEBI" id="CHEBI:61717"/>
        <label>2</label>
    </ligand>
    <ligandPart>
        <name>Fe</name>
        <dbReference type="ChEBI" id="CHEBI:18248"/>
    </ligandPart>
</feature>
<feature type="domain" description="Cytochrome c" evidence="20">
    <location>
        <begin position="50"/>
        <end position="223"/>
    </location>
</feature>
<reference evidence="21 22" key="1">
    <citation type="submission" date="2019-02" db="EMBL/GenBank/DDBJ databases">
        <title>Genomic Encyclopedia of Type Strains, Phase IV (KMG-IV): sequencing the most valuable type-strain genomes for metagenomic binning, comparative biology and taxonomic classification.</title>
        <authorList>
            <person name="Goeker M."/>
        </authorList>
    </citation>
    <scope>NUCLEOTIDE SEQUENCE [LARGE SCALE GENOMIC DNA]</scope>
    <source>
        <strain evidence="21 22">DSM 45622</strain>
    </source>
</reference>
<dbReference type="PROSITE" id="PS51007">
    <property type="entry name" value="CYTC"/>
    <property type="match status" value="1"/>
</dbReference>
<gene>
    <name evidence="21" type="ORF">EV189_1316</name>
</gene>
<evidence type="ECO:0000313" key="22">
    <source>
        <dbReference type="Proteomes" id="UP000293638"/>
    </source>
</evidence>
<dbReference type="OrthoDB" id="9811281at2"/>
<keyword evidence="6 17" id="KW-0349">Heme</keyword>
<dbReference type="PIRSF" id="PIRSF000007">
    <property type="entry name" value="Ubiq_cycred_cyc"/>
    <property type="match status" value="1"/>
</dbReference>
<keyword evidence="14 17" id="KW-0408">Iron</keyword>
<accession>A0A4V2F4J6</accession>
<name>A0A4V2F4J6_9ACTN</name>
<evidence type="ECO:0000256" key="16">
    <source>
        <dbReference type="ARBA" id="ARBA00029351"/>
    </source>
</evidence>
<organism evidence="21 22">
    <name type="scientific">Motilibacter rhizosphaerae</name>
    <dbReference type="NCBI Taxonomy" id="598652"/>
    <lineage>
        <taxon>Bacteria</taxon>
        <taxon>Bacillati</taxon>
        <taxon>Actinomycetota</taxon>
        <taxon>Actinomycetes</taxon>
        <taxon>Motilibacterales</taxon>
        <taxon>Motilibacteraceae</taxon>
        <taxon>Motilibacter</taxon>
    </lineage>
</organism>
<comment type="caution">
    <text evidence="21">The sequence shown here is derived from an EMBL/GenBank/DDBJ whole genome shotgun (WGS) entry which is preliminary data.</text>
</comment>
<evidence type="ECO:0000256" key="9">
    <source>
        <dbReference type="ARBA" id="ARBA00022723"/>
    </source>
</evidence>
<dbReference type="InterPro" id="IPR036909">
    <property type="entry name" value="Cyt_c-like_dom_sf"/>
</dbReference>
<dbReference type="EMBL" id="SGXD01000002">
    <property type="protein sequence ID" value="RZS89549.1"/>
    <property type="molecule type" value="Genomic_DNA"/>
</dbReference>
<evidence type="ECO:0000256" key="17">
    <source>
        <dbReference type="PIRNR" id="PIRNR000007"/>
    </source>
</evidence>
<keyword evidence="7 17" id="KW-0679">Respiratory chain</keyword>
<sequence>MTDSAIPARRPLRRRPLGTLLLLLGLLTALGGVYAALAPSSGAVPTSGPEAAAAGKALFQENCSTCHGLSGEGSSYGPTLVGVGAASVDFQVGTGRMPLARPGAQASRGRVQFAPEQIAQMAAYVATLGPGPAIPSAADVDYTKGNAALGGEIFRTNCSMCHNFAGAGGALTHGKYAPSLTKTTPAHVYEALVTGPQAMPVFSDDQITPQQKRDIIAYLEAQRQDKTPGLTGLGTLGPTTEGLFGWVIGIGLLIACAVWLAQKAR</sequence>
<keyword evidence="13 17" id="KW-1133">Transmembrane helix</keyword>
<comment type="subcellular location">
    <subcellularLocation>
        <location evidence="1 17">Cell membrane</location>
        <topology evidence="1 17">Multi-pass membrane protein</topology>
    </subcellularLocation>
</comment>
<keyword evidence="10" id="KW-0677">Repeat</keyword>
<protein>
    <recommendedName>
        <fullName evidence="3 17">Cytochrome bc1 complex cytochrome c subunit</fullName>
        <ecNumber evidence="2 17">7.1.1.8</ecNumber>
    </recommendedName>
</protein>
<evidence type="ECO:0000259" key="20">
    <source>
        <dbReference type="PROSITE" id="PS51007"/>
    </source>
</evidence>
<comment type="caution">
    <text evidence="17">Lacks conserved residue(s) required for the propagation of feature annotation.</text>
</comment>
<dbReference type="EC" id="7.1.1.8" evidence="2 17"/>
<keyword evidence="5 17" id="KW-1003">Cell membrane</keyword>
<dbReference type="GO" id="GO:0005506">
    <property type="term" value="F:iron ion binding"/>
    <property type="evidence" value="ECO:0007669"/>
    <property type="project" value="UniProtKB-UniRule"/>
</dbReference>
<evidence type="ECO:0000256" key="7">
    <source>
        <dbReference type="ARBA" id="ARBA00022660"/>
    </source>
</evidence>
<evidence type="ECO:0000256" key="6">
    <source>
        <dbReference type="ARBA" id="ARBA00022617"/>
    </source>
</evidence>
<evidence type="ECO:0000256" key="15">
    <source>
        <dbReference type="ARBA" id="ARBA00023136"/>
    </source>
</evidence>
<evidence type="ECO:0000256" key="8">
    <source>
        <dbReference type="ARBA" id="ARBA00022692"/>
    </source>
</evidence>
<comment type="catalytic activity">
    <reaction evidence="16 17">
        <text>a quinol + 2 Fe(III)-[cytochrome c](out) = a quinone + 2 Fe(II)-[cytochrome c](out) + 2 H(+)(out)</text>
        <dbReference type="Rhea" id="RHEA:11484"/>
        <dbReference type="Rhea" id="RHEA-COMP:10350"/>
        <dbReference type="Rhea" id="RHEA-COMP:14399"/>
        <dbReference type="ChEBI" id="CHEBI:15378"/>
        <dbReference type="ChEBI" id="CHEBI:24646"/>
        <dbReference type="ChEBI" id="CHEBI:29033"/>
        <dbReference type="ChEBI" id="CHEBI:29034"/>
        <dbReference type="ChEBI" id="CHEBI:132124"/>
        <dbReference type="EC" id="7.1.1.8"/>
    </reaction>
</comment>
<evidence type="ECO:0000256" key="12">
    <source>
        <dbReference type="ARBA" id="ARBA00022982"/>
    </source>
</evidence>
<dbReference type="RefSeq" id="WP_130492145.1">
    <property type="nucleotide sequence ID" value="NZ_SGXD01000002.1"/>
</dbReference>
<dbReference type="Pfam" id="PF00034">
    <property type="entry name" value="Cytochrom_C"/>
    <property type="match status" value="1"/>
</dbReference>
<keyword evidence="12 17" id="KW-0249">Electron transport</keyword>
<feature type="transmembrane region" description="Helical" evidence="17">
    <location>
        <begin position="243"/>
        <end position="261"/>
    </location>
</feature>
<evidence type="ECO:0000256" key="2">
    <source>
        <dbReference type="ARBA" id="ARBA00012951"/>
    </source>
</evidence>
<dbReference type="InterPro" id="IPR050597">
    <property type="entry name" value="Cytochrome_c_Oxidase_Subunit"/>
</dbReference>
<comment type="PTM">
    <text evidence="18">Binds 2 heme c groups covalently per subunit.</text>
</comment>
<comment type="subunit">
    <text evidence="17">The cytochrome bc1 complex is composed of a cytochrome b (QcrB), the Rieske iron-sulfur protein (QcrA) and a diheme cytochrome c (QcrC) subunit.</text>
</comment>
<evidence type="ECO:0000256" key="13">
    <source>
        <dbReference type="ARBA" id="ARBA00022989"/>
    </source>
</evidence>
<evidence type="ECO:0000256" key="11">
    <source>
        <dbReference type="ARBA" id="ARBA00022967"/>
    </source>
</evidence>
<dbReference type="GO" id="GO:0005886">
    <property type="term" value="C:plasma membrane"/>
    <property type="evidence" value="ECO:0007669"/>
    <property type="project" value="UniProtKB-SubCell"/>
</dbReference>
<dbReference type="AlphaFoldDB" id="A0A4V2F4J6"/>
<dbReference type="PANTHER" id="PTHR33751">
    <property type="entry name" value="CBB3-TYPE CYTOCHROME C OXIDASE SUBUNIT FIXP"/>
    <property type="match status" value="1"/>
</dbReference>
<keyword evidence="8 17" id="KW-0812">Transmembrane</keyword>
<keyword evidence="4 17" id="KW-0813">Transport</keyword>
<dbReference type="PANTHER" id="PTHR33751:SF13">
    <property type="entry name" value="CYTOCHROME BC1 COMPLEX CYTOCHROME C SUBUNIT"/>
    <property type="match status" value="1"/>
</dbReference>
<feature type="binding site" description="axial binding residue" evidence="19">
    <location>
        <position position="67"/>
    </location>
    <ligand>
        <name>heme c</name>
        <dbReference type="ChEBI" id="CHEBI:61717"/>
        <label>1</label>
    </ligand>
    <ligandPart>
        <name>Fe</name>
        <dbReference type="ChEBI" id="CHEBI:18248"/>
    </ligandPart>
</feature>
<dbReference type="SUPFAM" id="SSF46626">
    <property type="entry name" value="Cytochrome c"/>
    <property type="match status" value="2"/>
</dbReference>
<dbReference type="Gene3D" id="1.10.760.10">
    <property type="entry name" value="Cytochrome c-like domain"/>
    <property type="match status" value="2"/>
</dbReference>
<feature type="binding site" description="covalent" evidence="18">
    <location>
        <position position="161"/>
    </location>
    <ligand>
        <name>heme c</name>
        <dbReference type="ChEBI" id="CHEBI:61717"/>
        <label>2</label>
    </ligand>
</feature>
<feature type="binding site" description="covalent" evidence="18">
    <location>
        <position position="66"/>
    </location>
    <ligand>
        <name>heme c</name>
        <dbReference type="ChEBI" id="CHEBI:61717"/>
        <label>1</label>
    </ligand>
</feature>
<evidence type="ECO:0000256" key="10">
    <source>
        <dbReference type="ARBA" id="ARBA00022737"/>
    </source>
</evidence>
<evidence type="ECO:0000313" key="21">
    <source>
        <dbReference type="EMBL" id="RZS89549.1"/>
    </source>
</evidence>
<keyword evidence="9 17" id="KW-0479">Metal-binding</keyword>
<keyword evidence="15 17" id="KW-0472">Membrane</keyword>
<evidence type="ECO:0000256" key="1">
    <source>
        <dbReference type="ARBA" id="ARBA00004651"/>
    </source>
</evidence>
<evidence type="ECO:0000256" key="14">
    <source>
        <dbReference type="ARBA" id="ARBA00023004"/>
    </source>
</evidence>
<evidence type="ECO:0000256" key="19">
    <source>
        <dbReference type="PIRSR" id="PIRSR000007-51"/>
    </source>
</evidence>
<dbReference type="GO" id="GO:0020037">
    <property type="term" value="F:heme binding"/>
    <property type="evidence" value="ECO:0007669"/>
    <property type="project" value="UniProtKB-UniRule"/>
</dbReference>
<dbReference type="InterPro" id="IPR009152">
    <property type="entry name" value="bc1_cytC-su"/>
</dbReference>
<dbReference type="GO" id="GO:0008121">
    <property type="term" value="F:quinol-cytochrome-c reductase activity"/>
    <property type="evidence" value="ECO:0007669"/>
    <property type="project" value="UniProtKB-UniRule"/>
</dbReference>
<dbReference type="Pfam" id="PF13442">
    <property type="entry name" value="Cytochrome_CBB3"/>
    <property type="match status" value="1"/>
</dbReference>
<evidence type="ECO:0000256" key="3">
    <source>
        <dbReference type="ARBA" id="ARBA00017819"/>
    </source>
</evidence>
<keyword evidence="11 17" id="KW-1278">Translocase</keyword>
<dbReference type="InterPro" id="IPR009056">
    <property type="entry name" value="Cyt_c-like_dom"/>
</dbReference>
<feature type="binding site" description="covalent" evidence="18">
    <location>
        <position position="158"/>
    </location>
    <ligand>
        <name>heme c</name>
        <dbReference type="ChEBI" id="CHEBI:61717"/>
        <label>2</label>
    </ligand>
</feature>
<proteinExistence type="predicted"/>